<feature type="binding site" evidence="15">
    <location>
        <begin position="107"/>
        <end position="108"/>
    </location>
    <ligand>
        <name>S-adenosyl-L-methionine</name>
        <dbReference type="ChEBI" id="CHEBI:59789"/>
        <label>2</label>
    </ligand>
</feature>
<evidence type="ECO:0000256" key="1">
    <source>
        <dbReference type="ARBA" id="ARBA00004496"/>
    </source>
</evidence>
<evidence type="ECO:0000256" key="9">
    <source>
        <dbReference type="ARBA" id="ARBA00023002"/>
    </source>
</evidence>
<keyword evidence="21" id="KW-1185">Reference proteome</keyword>
<dbReference type="EC" id="1.3.98.3" evidence="14"/>
<evidence type="ECO:0000256" key="12">
    <source>
        <dbReference type="ARBA" id="ARBA00023244"/>
    </source>
</evidence>
<dbReference type="SFLD" id="SFLDG01065">
    <property type="entry name" value="anaerobic_coproporphyrinogen-I"/>
    <property type="match status" value="1"/>
</dbReference>
<comment type="catalytic activity">
    <reaction evidence="13 14">
        <text>coproporphyrinogen III + 2 S-adenosyl-L-methionine = protoporphyrinogen IX + 2 5'-deoxyadenosine + 2 L-methionine + 2 CO2</text>
        <dbReference type="Rhea" id="RHEA:15425"/>
        <dbReference type="ChEBI" id="CHEBI:16526"/>
        <dbReference type="ChEBI" id="CHEBI:17319"/>
        <dbReference type="ChEBI" id="CHEBI:57307"/>
        <dbReference type="ChEBI" id="CHEBI:57309"/>
        <dbReference type="ChEBI" id="CHEBI:57844"/>
        <dbReference type="ChEBI" id="CHEBI:59789"/>
        <dbReference type="EC" id="1.3.98.3"/>
    </reaction>
</comment>
<dbReference type="InterPro" id="IPR058240">
    <property type="entry name" value="rSAM_sf"/>
</dbReference>
<dbReference type="PROSITE" id="PS51918">
    <property type="entry name" value="RADICAL_SAM"/>
    <property type="match status" value="1"/>
</dbReference>
<feature type="binding site" evidence="15">
    <location>
        <begin position="61"/>
        <end position="63"/>
    </location>
    <ligand>
        <name>S-adenosyl-L-methionine</name>
        <dbReference type="ChEBI" id="CHEBI:59789"/>
        <label>2</label>
    </ligand>
</feature>
<reference evidence="19 21" key="2">
    <citation type="submission" date="2020-02" db="EMBL/GenBank/DDBJ databases">
        <title>Genome sequence of Parvularcula flava strain NH6-79.</title>
        <authorList>
            <person name="Abdul Karim M.H."/>
            <person name="Lam M.Q."/>
            <person name="Chen S.J."/>
            <person name="Yahya A."/>
            <person name="Shahir S."/>
            <person name="Shamsir M.S."/>
            <person name="Chong C.S."/>
        </authorList>
    </citation>
    <scope>NUCLEOTIDE SEQUENCE [LARGE SCALE GENOMIC DNA]</scope>
    <source>
        <strain evidence="19 21">NH6-79</strain>
    </source>
</reference>
<evidence type="ECO:0000256" key="8">
    <source>
        <dbReference type="ARBA" id="ARBA00022723"/>
    </source>
</evidence>
<dbReference type="GO" id="GO:0005737">
    <property type="term" value="C:cytoplasm"/>
    <property type="evidence" value="ECO:0007669"/>
    <property type="project" value="UniProtKB-SubCell"/>
</dbReference>
<dbReference type="NCBIfam" id="TIGR00538">
    <property type="entry name" value="hemN"/>
    <property type="match status" value="1"/>
</dbReference>
<dbReference type="Pfam" id="PF04055">
    <property type="entry name" value="Radical_SAM"/>
    <property type="match status" value="1"/>
</dbReference>
<keyword evidence="6 14" id="KW-0963">Cytoplasm</keyword>
<dbReference type="EMBL" id="BMGZ01000001">
    <property type="protein sequence ID" value="GGH91953.1"/>
    <property type="molecule type" value="Genomic_DNA"/>
</dbReference>
<evidence type="ECO:0000256" key="16">
    <source>
        <dbReference type="PIRSR" id="PIRSR000167-2"/>
    </source>
</evidence>
<comment type="pathway">
    <text evidence="2 14">Porphyrin-containing compound metabolism; protoporphyrin-IX biosynthesis; protoporphyrinogen-IX from coproporphyrinogen-III (AdoMet route): step 1/1.</text>
</comment>
<proteinExistence type="inferred from homology"/>
<comment type="similarity">
    <text evidence="3 14">Belongs to the anaerobic coproporphyrinogen-III oxidase family.</text>
</comment>
<feature type="domain" description="Radical SAM core" evidence="17">
    <location>
        <begin position="40"/>
        <end position="282"/>
    </location>
</feature>
<keyword evidence="5 14" id="KW-0004">4Fe-4S</keyword>
<evidence type="ECO:0000256" key="13">
    <source>
        <dbReference type="ARBA" id="ARBA00048321"/>
    </source>
</evidence>
<dbReference type="InterPro" id="IPR034505">
    <property type="entry name" value="Coproporphyrinogen-III_oxidase"/>
</dbReference>
<dbReference type="PANTHER" id="PTHR13932">
    <property type="entry name" value="COPROPORPHYRINIGEN III OXIDASE"/>
    <property type="match status" value="1"/>
</dbReference>
<dbReference type="InterPro" id="IPR013785">
    <property type="entry name" value="Aldolase_TIM"/>
</dbReference>
<dbReference type="RefSeq" id="WP_166426246.1">
    <property type="nucleotide sequence ID" value="NZ_BMGZ01000001.1"/>
</dbReference>
<evidence type="ECO:0000256" key="2">
    <source>
        <dbReference type="ARBA" id="ARBA00004785"/>
    </source>
</evidence>
<feature type="binding site" evidence="16">
    <location>
        <position position="59"/>
    </location>
    <ligand>
        <name>[4Fe-4S] cluster</name>
        <dbReference type="ChEBI" id="CHEBI:49883"/>
        <note>4Fe-4S-S-AdoMet</note>
    </ligand>
</feature>
<feature type="binding site" evidence="15">
    <location>
        <position position="203"/>
    </location>
    <ligand>
        <name>S-adenosyl-L-methionine</name>
        <dbReference type="ChEBI" id="CHEBI:59789"/>
        <label>2</label>
    </ligand>
</feature>
<evidence type="ECO:0000256" key="3">
    <source>
        <dbReference type="ARBA" id="ARBA00005493"/>
    </source>
</evidence>
<evidence type="ECO:0000256" key="11">
    <source>
        <dbReference type="ARBA" id="ARBA00023014"/>
    </source>
</evidence>
<sequence>MKEAWKKYLDQSVPRYTSYPSALFFGPMDAAPYRHALREIAPYEPVSLYIHVPFCKQLCWYCGCNMRVENRYERTKPYMDALKTEIHQVAAELGGRGRTSQLHFGGGTPNFLHAEDLITILDEIENAFGLTDGTPVAIELDPRLSSPDSIANLARIGITRMSIGVQDFDPFVQAAINRIQPYELVHDCVAAMRQSGIGDISFDLLYGLPRQDERTFRETLRKTLSLAPDRVSLFGYAHLPERLRHQRLIDDAELPGRAERSALAELGAETLAAAGYRRIGFDHFALPHTAIARADSTARLNRNFQGFTEDPARSVIGLGPSAISSVHGVHAQNDKSITTYSKKLRDSQWATSRGIVSTPEQRLVGDWIHGLLCRHAACLADYFNITDSDEAAMESLMDRLAPLHRDGLVHLSGDRLTIEPEARLLSRVVAAIFDPAVQESGSRLSTAV</sequence>
<dbReference type="SUPFAM" id="SSF102114">
    <property type="entry name" value="Radical SAM enzymes"/>
    <property type="match status" value="1"/>
</dbReference>
<evidence type="ECO:0000313" key="19">
    <source>
        <dbReference type="EMBL" id="NHK26313.1"/>
    </source>
</evidence>
<dbReference type="GO" id="GO:0006782">
    <property type="term" value="P:protoporphyrinogen IX biosynthetic process"/>
    <property type="evidence" value="ECO:0007669"/>
    <property type="project" value="UniProtKB-UniPathway"/>
</dbReference>
<comment type="subunit">
    <text evidence="4">Monomer.</text>
</comment>
<comment type="subcellular location">
    <subcellularLocation>
        <location evidence="1 14">Cytoplasm</location>
    </subcellularLocation>
</comment>
<dbReference type="CDD" id="cd01335">
    <property type="entry name" value="Radical_SAM"/>
    <property type="match status" value="1"/>
</dbReference>
<reference evidence="18" key="1">
    <citation type="journal article" date="2014" name="Int. J. Syst. Evol. Microbiol.">
        <title>Complete genome sequence of Corynebacterium casei LMG S-19264T (=DSM 44701T), isolated from a smear-ripened cheese.</title>
        <authorList>
            <consortium name="US DOE Joint Genome Institute (JGI-PGF)"/>
            <person name="Walter F."/>
            <person name="Albersmeier A."/>
            <person name="Kalinowski J."/>
            <person name="Ruckert C."/>
        </authorList>
    </citation>
    <scope>NUCLEOTIDE SEQUENCE</scope>
    <source>
        <strain evidence="18">CGMCC 1.14984</strain>
    </source>
</reference>
<keyword evidence="8 14" id="KW-0479">Metal-binding</keyword>
<feature type="binding site" evidence="16">
    <location>
        <position position="62"/>
    </location>
    <ligand>
        <name>[4Fe-4S] cluster</name>
        <dbReference type="ChEBI" id="CHEBI:49883"/>
        <note>4Fe-4S-S-AdoMet</note>
    </ligand>
</feature>
<dbReference type="InterPro" id="IPR007197">
    <property type="entry name" value="rSAM"/>
</dbReference>
<dbReference type="SFLD" id="SFLDS00029">
    <property type="entry name" value="Radical_SAM"/>
    <property type="match status" value="1"/>
</dbReference>
<dbReference type="Proteomes" id="UP000818603">
    <property type="component" value="Unassembled WGS sequence"/>
</dbReference>
<evidence type="ECO:0000259" key="17">
    <source>
        <dbReference type="PROSITE" id="PS51918"/>
    </source>
</evidence>
<organism evidence="18 20">
    <name type="scientific">Aquisalinus luteolus</name>
    <dbReference type="NCBI Taxonomy" id="1566827"/>
    <lineage>
        <taxon>Bacteria</taxon>
        <taxon>Pseudomonadati</taxon>
        <taxon>Pseudomonadota</taxon>
        <taxon>Alphaproteobacteria</taxon>
        <taxon>Parvularculales</taxon>
        <taxon>Parvularculaceae</taxon>
        <taxon>Aquisalinus</taxon>
    </lineage>
</organism>
<evidence type="ECO:0000313" key="20">
    <source>
        <dbReference type="Proteomes" id="UP000621856"/>
    </source>
</evidence>
<feature type="binding site" evidence="15">
    <location>
        <position position="166"/>
    </location>
    <ligand>
        <name>S-adenosyl-L-methionine</name>
        <dbReference type="ChEBI" id="CHEBI:59789"/>
        <label>2</label>
    </ligand>
</feature>
<dbReference type="InterPro" id="IPR004558">
    <property type="entry name" value="Coprogen_oxidase_HemN"/>
</dbReference>
<dbReference type="PIRSF" id="PIRSF000167">
    <property type="entry name" value="HemN"/>
    <property type="match status" value="1"/>
</dbReference>
<feature type="binding site" evidence="15">
    <location>
        <position position="237"/>
    </location>
    <ligand>
        <name>S-adenosyl-L-methionine</name>
        <dbReference type="ChEBI" id="CHEBI:59789"/>
        <label>2</label>
    </ligand>
</feature>
<dbReference type="InterPro" id="IPR006638">
    <property type="entry name" value="Elp3/MiaA/NifB-like_rSAM"/>
</dbReference>
<dbReference type="GO" id="GO:0051989">
    <property type="term" value="F:coproporphyrinogen dehydrogenase activity"/>
    <property type="evidence" value="ECO:0007669"/>
    <property type="project" value="UniProtKB-EC"/>
</dbReference>
<evidence type="ECO:0000256" key="14">
    <source>
        <dbReference type="PIRNR" id="PIRNR000167"/>
    </source>
</evidence>
<comment type="caution">
    <text evidence="18">The sequence shown here is derived from an EMBL/GenBank/DDBJ whole genome shotgun (WGS) entry which is preliminary data.</text>
</comment>
<keyword evidence="9 14" id="KW-0560">Oxidoreductase</keyword>
<feature type="binding site" evidence="16">
    <location>
        <position position="55"/>
    </location>
    <ligand>
        <name>[4Fe-4S] cluster</name>
        <dbReference type="ChEBI" id="CHEBI:49883"/>
        <note>4Fe-4S-S-AdoMet</note>
    </ligand>
</feature>
<keyword evidence="7 14" id="KW-0949">S-adenosyl-L-methionine</keyword>
<dbReference type="Gene3D" id="1.10.10.920">
    <property type="match status" value="1"/>
</dbReference>
<evidence type="ECO:0000256" key="10">
    <source>
        <dbReference type="ARBA" id="ARBA00023004"/>
    </source>
</evidence>
<keyword evidence="10 14" id="KW-0408">Iron</keyword>
<dbReference type="Proteomes" id="UP000621856">
    <property type="component" value="Unassembled WGS sequence"/>
</dbReference>
<reference evidence="18" key="3">
    <citation type="submission" date="2020-09" db="EMBL/GenBank/DDBJ databases">
        <authorList>
            <person name="Sun Q."/>
            <person name="Zhou Y."/>
        </authorList>
    </citation>
    <scope>NUCLEOTIDE SEQUENCE</scope>
    <source>
        <strain evidence="18">CGMCC 1.14984</strain>
    </source>
</reference>
<evidence type="ECO:0000256" key="7">
    <source>
        <dbReference type="ARBA" id="ARBA00022691"/>
    </source>
</evidence>
<evidence type="ECO:0000313" key="18">
    <source>
        <dbReference type="EMBL" id="GGH91953.1"/>
    </source>
</evidence>
<comment type="cofactor">
    <cofactor evidence="14 16">
        <name>[4Fe-4S] cluster</name>
        <dbReference type="ChEBI" id="CHEBI:49883"/>
    </cofactor>
    <text evidence="14 16">Binds 1 [4Fe-4S] cluster. The cluster is coordinated with 3 cysteines and an exchangeable S-adenosyl-L-methionine.</text>
</comment>
<dbReference type="UniPathway" id="UPA00251">
    <property type="reaction ID" value="UER00323"/>
</dbReference>
<feature type="binding site" evidence="15">
    <location>
        <position position="106"/>
    </location>
    <ligand>
        <name>S-adenosyl-L-methionine</name>
        <dbReference type="ChEBI" id="CHEBI:59789"/>
        <label>1</label>
    </ligand>
</feature>
<feature type="binding site" evidence="15">
    <location>
        <position position="49"/>
    </location>
    <ligand>
        <name>S-adenosyl-L-methionine</name>
        <dbReference type="ChEBI" id="CHEBI:59789"/>
        <label>1</label>
    </ligand>
</feature>
<dbReference type="GO" id="GO:0004109">
    <property type="term" value="F:coproporphyrinogen oxidase activity"/>
    <property type="evidence" value="ECO:0007669"/>
    <property type="project" value="InterPro"/>
</dbReference>
<keyword evidence="11 14" id="KW-0411">Iron-sulfur</keyword>
<dbReference type="EMBL" id="VCJR02000001">
    <property type="protein sequence ID" value="NHK26313.1"/>
    <property type="molecule type" value="Genomic_DNA"/>
</dbReference>
<dbReference type="GO" id="GO:0046872">
    <property type="term" value="F:metal ion binding"/>
    <property type="evidence" value="ECO:0007669"/>
    <property type="project" value="UniProtKB-KW"/>
</dbReference>
<dbReference type="Gene3D" id="3.20.20.70">
    <property type="entry name" value="Aldolase class I"/>
    <property type="match status" value="1"/>
</dbReference>
<feature type="binding site" evidence="15">
    <location>
        <position position="323"/>
    </location>
    <ligand>
        <name>S-adenosyl-L-methionine</name>
        <dbReference type="ChEBI" id="CHEBI:59789"/>
        <label>1</label>
    </ligand>
</feature>
<keyword evidence="12 14" id="KW-0627">Porphyrin biosynthesis</keyword>
<protein>
    <recommendedName>
        <fullName evidence="14">Coproporphyrinogen-III oxidase</fullName>
        <ecNumber evidence="14">1.3.98.3</ecNumber>
    </recommendedName>
</protein>
<name>A0A8J2ZZY0_9PROT</name>
<accession>A0A8J2ZZY0</accession>
<feature type="binding site" evidence="15">
    <location>
        <position position="139"/>
    </location>
    <ligand>
        <name>S-adenosyl-L-methionine</name>
        <dbReference type="ChEBI" id="CHEBI:59789"/>
        <label>1</label>
    </ligand>
</feature>
<evidence type="ECO:0000256" key="6">
    <source>
        <dbReference type="ARBA" id="ARBA00022490"/>
    </source>
</evidence>
<evidence type="ECO:0000313" key="21">
    <source>
        <dbReference type="Proteomes" id="UP000818603"/>
    </source>
</evidence>
<dbReference type="AlphaFoldDB" id="A0A8J2ZZY0"/>
<evidence type="ECO:0000256" key="5">
    <source>
        <dbReference type="ARBA" id="ARBA00022485"/>
    </source>
</evidence>
<dbReference type="GO" id="GO:0051539">
    <property type="term" value="F:4 iron, 4 sulfur cluster binding"/>
    <property type="evidence" value="ECO:0007669"/>
    <property type="project" value="UniProtKB-KW"/>
</dbReference>
<dbReference type="SMART" id="SM00729">
    <property type="entry name" value="Elp3"/>
    <property type="match status" value="1"/>
</dbReference>
<feature type="binding site" evidence="15">
    <location>
        <position position="178"/>
    </location>
    <ligand>
        <name>S-adenosyl-L-methionine</name>
        <dbReference type="ChEBI" id="CHEBI:59789"/>
        <label>2</label>
    </ligand>
</feature>
<gene>
    <name evidence="18" type="primary">hemN</name>
    <name evidence="19" type="ORF">FF098_000155</name>
    <name evidence="18" type="ORF">GCM10011355_00310</name>
</gene>
<evidence type="ECO:0000256" key="4">
    <source>
        <dbReference type="ARBA" id="ARBA00011245"/>
    </source>
</evidence>
<evidence type="ECO:0000256" key="15">
    <source>
        <dbReference type="PIRSR" id="PIRSR000167-1"/>
    </source>
</evidence>
<dbReference type="PANTHER" id="PTHR13932:SF6">
    <property type="entry name" value="OXYGEN-INDEPENDENT COPROPORPHYRINOGEN III OXIDASE"/>
    <property type="match status" value="1"/>
</dbReference>